<keyword evidence="2" id="KW-1185">Reference proteome</keyword>
<gene>
    <name evidence="1" type="ORF">QG404_07300</name>
</gene>
<accession>A0ABY8P599</accession>
<sequence>MSNRFGSSIVFNKKDGIYRRPNGEIVIVITVRPEDLEPLPVISDPVDLTKIKLHPVYNPRSSATIIPITTILDTKKTIDSKVKTALEHYPKNIEEIKNKATALLNELNQTEMKKQEPFSTKIKKITEALALLDKIVNEKSAIDKQITEKQKITDKLFDEAINDQKIQMGNFKQCLNDEPHLFDAAYSSVMALYRDENNPVAELWHHKVEKPNLELIALKIINLRY</sequence>
<dbReference type="EMBL" id="CP123759">
    <property type="protein sequence ID" value="WGO84660.1"/>
    <property type="molecule type" value="Genomic_DNA"/>
</dbReference>
<protein>
    <submittedName>
        <fullName evidence="1">Uncharacterized protein</fullName>
    </submittedName>
</protein>
<proteinExistence type="predicted"/>
<organism evidence="1 2">
    <name type="scientific">Arsenophonus apicola</name>
    <dbReference type="NCBI Taxonomy" id="2879119"/>
    <lineage>
        <taxon>Bacteria</taxon>
        <taxon>Pseudomonadati</taxon>
        <taxon>Pseudomonadota</taxon>
        <taxon>Gammaproteobacteria</taxon>
        <taxon>Enterobacterales</taxon>
        <taxon>Morganellaceae</taxon>
        <taxon>Arsenophonus</taxon>
    </lineage>
</organism>
<dbReference type="Proteomes" id="UP001231859">
    <property type="component" value="Chromosome"/>
</dbReference>
<dbReference type="RefSeq" id="WP_280939617.1">
    <property type="nucleotide sequence ID" value="NZ_CP123759.1"/>
</dbReference>
<name>A0ABY8P599_9GAMM</name>
<evidence type="ECO:0000313" key="1">
    <source>
        <dbReference type="EMBL" id="WGO84660.1"/>
    </source>
</evidence>
<evidence type="ECO:0000313" key="2">
    <source>
        <dbReference type="Proteomes" id="UP001231859"/>
    </source>
</evidence>
<reference evidence="1 2" key="1">
    <citation type="submission" date="2023-04" db="EMBL/GenBank/DDBJ databases">
        <title>Genome dynamics across the evolutionary transition to endosymbiosis.</title>
        <authorList>
            <person name="Siozios S."/>
            <person name="Nadal-Jimenez P."/>
            <person name="Azagi T."/>
            <person name="Sprong H."/>
            <person name="Frost C.L."/>
            <person name="Parratt S.R."/>
            <person name="Taylor G."/>
            <person name="Brettell L."/>
            <person name="Lew K.C."/>
            <person name="Croft L."/>
            <person name="King K.C."/>
            <person name="Brockhurst M.A."/>
            <person name="Hypsa V."/>
            <person name="Novakova E."/>
            <person name="Darby A.C."/>
            <person name="Hurst G.D.D."/>
        </authorList>
    </citation>
    <scope>NUCLEOTIDE SEQUENCE [LARGE SCALE GENOMIC DNA]</scope>
    <source>
        <strain evidence="2">aApi_AU</strain>
    </source>
</reference>